<dbReference type="InterPro" id="IPR003362">
    <property type="entry name" value="Bact_transf"/>
</dbReference>
<dbReference type="InterPro" id="IPR017475">
    <property type="entry name" value="EPS_sugar_tfrase"/>
</dbReference>
<evidence type="ECO:0000256" key="5">
    <source>
        <dbReference type="ARBA" id="ARBA00022989"/>
    </source>
</evidence>
<comment type="similarity">
    <text evidence="2">Belongs to the bacterial sugar transferase family.</text>
</comment>
<evidence type="ECO:0000256" key="8">
    <source>
        <dbReference type="SAM" id="Phobius"/>
    </source>
</evidence>
<name>A0ABP3P6F2_9PROT</name>
<dbReference type="NCBIfam" id="TIGR03025">
    <property type="entry name" value="EPS_sugtrans"/>
    <property type="match status" value="1"/>
</dbReference>
<gene>
    <name evidence="10" type="ORF">GCM10008942_06950</name>
</gene>
<comment type="subcellular location">
    <subcellularLocation>
        <location evidence="1">Membrane</location>
        <topology evidence="1">Multi-pass membrane protein</topology>
    </subcellularLocation>
</comment>
<evidence type="ECO:0000256" key="1">
    <source>
        <dbReference type="ARBA" id="ARBA00004141"/>
    </source>
</evidence>
<feature type="transmembrane region" description="Helical" evidence="8">
    <location>
        <begin position="73"/>
        <end position="91"/>
    </location>
</feature>
<organism evidence="10 11">
    <name type="scientific">Rhizomicrobium electricum</name>
    <dbReference type="NCBI Taxonomy" id="480070"/>
    <lineage>
        <taxon>Bacteria</taxon>
        <taxon>Pseudomonadati</taxon>
        <taxon>Pseudomonadota</taxon>
        <taxon>Alphaproteobacteria</taxon>
        <taxon>Micropepsales</taxon>
        <taxon>Micropepsaceae</taxon>
        <taxon>Rhizomicrobium</taxon>
    </lineage>
</organism>
<feature type="transmembrane region" description="Helical" evidence="8">
    <location>
        <begin position="7"/>
        <end position="28"/>
    </location>
</feature>
<evidence type="ECO:0000256" key="4">
    <source>
        <dbReference type="ARBA" id="ARBA00022692"/>
    </source>
</evidence>
<feature type="transmembrane region" description="Helical" evidence="8">
    <location>
        <begin position="103"/>
        <end position="124"/>
    </location>
</feature>
<keyword evidence="5 8" id="KW-1133">Transmembrane helix</keyword>
<keyword evidence="6 8" id="KW-0472">Membrane</keyword>
<keyword evidence="3" id="KW-0808">Transferase</keyword>
<keyword evidence="4 8" id="KW-0812">Transmembrane</keyword>
<keyword evidence="11" id="KW-1185">Reference proteome</keyword>
<dbReference type="EMBL" id="BAAADD010000002">
    <property type="protein sequence ID" value="GAA0561136.1"/>
    <property type="molecule type" value="Genomic_DNA"/>
</dbReference>
<dbReference type="PANTHER" id="PTHR30576">
    <property type="entry name" value="COLANIC BIOSYNTHESIS UDP-GLUCOSE LIPID CARRIER TRANSFERASE"/>
    <property type="match status" value="1"/>
</dbReference>
<evidence type="ECO:0000313" key="10">
    <source>
        <dbReference type="EMBL" id="GAA0561136.1"/>
    </source>
</evidence>
<dbReference type="Pfam" id="PF02397">
    <property type="entry name" value="Bac_transf"/>
    <property type="match status" value="1"/>
</dbReference>
<feature type="transmembrane region" description="Helical" evidence="8">
    <location>
        <begin position="34"/>
        <end position="52"/>
    </location>
</feature>
<protein>
    <submittedName>
        <fullName evidence="10">Undecaprenyl-phosphate glucose phosphotransferase</fullName>
    </submittedName>
</protein>
<evidence type="ECO:0000256" key="2">
    <source>
        <dbReference type="ARBA" id="ARBA00006464"/>
    </source>
</evidence>
<evidence type="ECO:0000313" key="11">
    <source>
        <dbReference type="Proteomes" id="UP001499951"/>
    </source>
</evidence>
<accession>A0ABP3P6F2</accession>
<dbReference type="Proteomes" id="UP001499951">
    <property type="component" value="Unassembled WGS sequence"/>
</dbReference>
<evidence type="ECO:0000256" key="3">
    <source>
        <dbReference type="ARBA" id="ARBA00022679"/>
    </source>
</evidence>
<proteinExistence type="inferred from homology"/>
<evidence type="ECO:0000256" key="7">
    <source>
        <dbReference type="ARBA" id="ARBA00023169"/>
    </source>
</evidence>
<evidence type="ECO:0000256" key="6">
    <source>
        <dbReference type="ARBA" id="ARBA00023136"/>
    </source>
</evidence>
<feature type="domain" description="Bacterial sugar transferase" evidence="9">
    <location>
        <begin position="267"/>
        <end position="450"/>
    </location>
</feature>
<keyword evidence="7" id="KW-0270">Exopolysaccharide synthesis</keyword>
<dbReference type="PANTHER" id="PTHR30576:SF21">
    <property type="entry name" value="UDP-GLUCOSE:UNDECAPRENYL-PHOSPHATE GLUCOSE-1-PHOSPHATE TRANSFERASE"/>
    <property type="match status" value="1"/>
</dbReference>
<comment type="caution">
    <text evidence="10">The sequence shown here is derived from an EMBL/GenBank/DDBJ whole genome shotgun (WGS) entry which is preliminary data.</text>
</comment>
<evidence type="ECO:0000259" key="9">
    <source>
        <dbReference type="Pfam" id="PF02397"/>
    </source>
</evidence>
<feature type="transmembrane region" description="Helical" evidence="8">
    <location>
        <begin position="272"/>
        <end position="293"/>
    </location>
</feature>
<reference evidence="11" key="1">
    <citation type="journal article" date="2019" name="Int. J. Syst. Evol. Microbiol.">
        <title>The Global Catalogue of Microorganisms (GCM) 10K type strain sequencing project: providing services to taxonomists for standard genome sequencing and annotation.</title>
        <authorList>
            <consortium name="The Broad Institute Genomics Platform"/>
            <consortium name="The Broad Institute Genome Sequencing Center for Infectious Disease"/>
            <person name="Wu L."/>
            <person name="Ma J."/>
        </authorList>
    </citation>
    <scope>NUCLEOTIDE SEQUENCE [LARGE SCALE GENOMIC DNA]</scope>
    <source>
        <strain evidence="11">JCM 15089</strain>
    </source>
</reference>
<sequence>MCQHLADIAFIVSLSVLTDIAYQMIAYSGKSVPFQMPVNIGLVIALAFTLLIRSVTAERSAAITNSYDRLRDAALAWTLAFGILTFGLFIAKAGGEASRGAIITLYLVGLPGIALWRVFAPVWVAPLAKRAGSAVRECMVIGDEADPLVDKFAVELRAKGHPSPKVFKFKALCSSSLWAHELSALADRVTQVAHHAGPGEIYVCAGSLPGERLAALGRRLTMLPRAIYIVPDAQIASLVRCRPASMGKFVVLEARREPLGSTQRLVKRMMDILVSGAALLFLFPLLMIVAALIKLDSEGPVLFRQTRNGYRGRPFDILKFRSMRVQENGPVIEQAKEGDARVTRVGRILRKYSIDELPQLVNILVGDMSLVGPRPHAQAHDELYSRSIENYEIRQHVKPGLTGWAQVNGLRGETATLDAMYQRIEYDLWYAVNASILLDIEILVRTAIEVARHRNAY</sequence>